<sequence>MYSRRCSLDLFLRQA</sequence>
<name>A0A0K2UCA2_LEPSM</name>
<organism evidence="1">
    <name type="scientific">Lepeophtheirus salmonis</name>
    <name type="common">Salmon louse</name>
    <name type="synonym">Caligus salmonis</name>
    <dbReference type="NCBI Taxonomy" id="72036"/>
    <lineage>
        <taxon>Eukaryota</taxon>
        <taxon>Metazoa</taxon>
        <taxon>Ecdysozoa</taxon>
        <taxon>Arthropoda</taxon>
        <taxon>Crustacea</taxon>
        <taxon>Multicrustacea</taxon>
        <taxon>Hexanauplia</taxon>
        <taxon>Copepoda</taxon>
        <taxon>Siphonostomatoida</taxon>
        <taxon>Caligidae</taxon>
        <taxon>Lepeophtheirus</taxon>
    </lineage>
</organism>
<protein>
    <submittedName>
        <fullName evidence="1">Uncharacterized protein</fullName>
    </submittedName>
</protein>
<accession>A0A0K2UCA2</accession>
<reference evidence="1" key="1">
    <citation type="submission" date="2014-05" db="EMBL/GenBank/DDBJ databases">
        <authorList>
            <person name="Chronopoulou M."/>
        </authorList>
    </citation>
    <scope>NUCLEOTIDE SEQUENCE</scope>
    <source>
        <tissue evidence="1">Whole organism</tissue>
    </source>
</reference>
<dbReference type="EMBL" id="HACA01018329">
    <property type="protein sequence ID" value="CDW35690.1"/>
    <property type="molecule type" value="Transcribed_RNA"/>
</dbReference>
<evidence type="ECO:0000313" key="1">
    <source>
        <dbReference type="EMBL" id="CDW35690.1"/>
    </source>
</evidence>
<proteinExistence type="predicted"/>